<dbReference type="PANTHER" id="PTHR30204:SF0">
    <property type="entry name" value="REDOX-SENSITIVE TRANSCRIPTIONAL ACTIVATOR SOXR"/>
    <property type="match status" value="1"/>
</dbReference>
<evidence type="ECO:0000256" key="3">
    <source>
        <dbReference type="ARBA" id="ARBA00022723"/>
    </source>
</evidence>
<keyword evidence="8" id="KW-0804">Transcription</keyword>
<feature type="domain" description="HTH merR-type" evidence="10">
    <location>
        <begin position="11"/>
        <end position="79"/>
    </location>
</feature>
<dbReference type="GO" id="GO:0003677">
    <property type="term" value="F:DNA binding"/>
    <property type="evidence" value="ECO:0007669"/>
    <property type="project" value="UniProtKB-KW"/>
</dbReference>
<dbReference type="Gene3D" id="1.10.1660.10">
    <property type="match status" value="1"/>
</dbReference>
<keyword evidence="5" id="KW-0411">Iron-sulfur</keyword>
<accession>A0A0H3YVJ6</accession>
<evidence type="ECO:0000313" key="12">
    <source>
        <dbReference type="EMBL" id="MDH0688154.1"/>
    </source>
</evidence>
<dbReference type="PANTHER" id="PTHR30204">
    <property type="entry name" value="REDOX-CYCLING DRUG-SENSING TRANSCRIPTIONAL ACTIVATOR SOXR"/>
    <property type="match status" value="1"/>
</dbReference>
<dbReference type="GO" id="GO:0003700">
    <property type="term" value="F:DNA-binding transcription factor activity"/>
    <property type="evidence" value="ECO:0007669"/>
    <property type="project" value="InterPro"/>
</dbReference>
<dbReference type="RefSeq" id="WP_011912942.1">
    <property type="nucleotide sequence ID" value="NZ_BSTP01000001.1"/>
</dbReference>
<proteinExistence type="predicted"/>
<evidence type="ECO:0000256" key="1">
    <source>
        <dbReference type="ARBA" id="ARBA00014474"/>
    </source>
</evidence>
<dbReference type="InterPro" id="IPR015358">
    <property type="entry name" value="Tscrpt_reg_MerR_DNA-bd"/>
</dbReference>
<dbReference type="GO" id="GO:0046872">
    <property type="term" value="F:metal ion binding"/>
    <property type="evidence" value="ECO:0007669"/>
    <property type="project" value="UniProtKB-KW"/>
</dbReference>
<keyword evidence="7" id="KW-0238">DNA-binding</keyword>
<name>A0A0H3YVJ6_STUST</name>
<dbReference type="EMBL" id="JAAMRD010000011">
    <property type="protein sequence ID" value="MBA1305573.1"/>
    <property type="molecule type" value="Genomic_DNA"/>
</dbReference>
<dbReference type="SMART" id="SM00422">
    <property type="entry name" value="HTH_MERR"/>
    <property type="match status" value="1"/>
</dbReference>
<evidence type="ECO:0000313" key="13">
    <source>
        <dbReference type="Proteomes" id="UP001138621"/>
    </source>
</evidence>
<feature type="region of interest" description="Disordered" evidence="9">
    <location>
        <begin position="135"/>
        <end position="158"/>
    </location>
</feature>
<evidence type="ECO:0000256" key="8">
    <source>
        <dbReference type="ARBA" id="ARBA00023163"/>
    </source>
</evidence>
<dbReference type="InterPro" id="IPR010211">
    <property type="entry name" value="Redox-sen_tscrpt-act_SoxR"/>
</dbReference>
<evidence type="ECO:0000256" key="4">
    <source>
        <dbReference type="ARBA" id="ARBA00023004"/>
    </source>
</evidence>
<dbReference type="Proteomes" id="UP001161139">
    <property type="component" value="Unassembled WGS sequence"/>
</dbReference>
<evidence type="ECO:0000256" key="7">
    <source>
        <dbReference type="ARBA" id="ARBA00023125"/>
    </source>
</evidence>
<dbReference type="Proteomes" id="UP001138621">
    <property type="component" value="Unassembled WGS sequence"/>
</dbReference>
<dbReference type="Pfam" id="PF00376">
    <property type="entry name" value="MerR"/>
    <property type="match status" value="1"/>
</dbReference>
<evidence type="ECO:0000313" key="11">
    <source>
        <dbReference type="EMBL" id="MBA1305573.1"/>
    </source>
</evidence>
<reference evidence="11" key="1">
    <citation type="submission" date="2020-02" db="EMBL/GenBank/DDBJ databases">
        <title>Synteny-based analysis reveals conserved mechanism for high triclosan tolerance in Pseudomonas, as well as instances of horizontal transfer.</title>
        <authorList>
            <person name="Mcfarland A.G."/>
            <person name="Bertucci H.K."/>
            <person name="Litmann E."/>
            <person name="Shen J."/>
            <person name="Huttenhower C."/>
            <person name="Hartmann E.M."/>
        </authorList>
    </citation>
    <scope>NUCLEOTIDE SEQUENCE</scope>
    <source>
        <strain evidence="11">109A1</strain>
    </source>
</reference>
<dbReference type="GO" id="GO:0051537">
    <property type="term" value="F:2 iron, 2 sulfur cluster binding"/>
    <property type="evidence" value="ECO:0007669"/>
    <property type="project" value="UniProtKB-KW"/>
</dbReference>
<sequence>MPGQAFKKDPLLPIGEITKRSGVAASALRYYESLGLISSSRQGSSRRFFPRSTLRRVAFIIFAQKIGYSLDEIGKQLARLPTDKLPTNDDWQALSRGWKQQVAQRINELQRLDMDLDHCIGCGCLSLQHCKLANPNDSAGNGGTGPRRWLSDEMPEQE</sequence>
<evidence type="ECO:0000259" key="10">
    <source>
        <dbReference type="PROSITE" id="PS50937"/>
    </source>
</evidence>
<gene>
    <name evidence="11" type="primary">soxR</name>
    <name evidence="11" type="ORF">G7024_14320</name>
    <name evidence="12" type="ORF">N5D09_08660</name>
</gene>
<keyword evidence="6" id="KW-0805">Transcription regulation</keyword>
<keyword evidence="4" id="KW-0408">Iron</keyword>
<dbReference type="InterPro" id="IPR009061">
    <property type="entry name" value="DNA-bd_dom_put_sf"/>
</dbReference>
<protein>
    <recommendedName>
        <fullName evidence="1">Redox-sensitive transcriptional activator SoxR</fullName>
    </recommendedName>
</protein>
<comment type="caution">
    <text evidence="11">The sequence shown here is derived from an EMBL/GenBank/DDBJ whole genome shotgun (WGS) entry which is preliminary data.</text>
</comment>
<keyword evidence="3" id="KW-0479">Metal-binding</keyword>
<keyword evidence="2" id="KW-0001">2Fe-2S</keyword>
<evidence type="ECO:0000256" key="9">
    <source>
        <dbReference type="SAM" id="MobiDB-lite"/>
    </source>
</evidence>
<organism evidence="11 13">
    <name type="scientific">Stutzerimonas stutzeri</name>
    <name type="common">Pseudomonas stutzeri</name>
    <dbReference type="NCBI Taxonomy" id="316"/>
    <lineage>
        <taxon>Bacteria</taxon>
        <taxon>Pseudomonadati</taxon>
        <taxon>Pseudomonadota</taxon>
        <taxon>Gammaproteobacteria</taxon>
        <taxon>Pseudomonadales</taxon>
        <taxon>Pseudomonadaceae</taxon>
        <taxon>Stutzerimonas</taxon>
    </lineage>
</organism>
<dbReference type="InterPro" id="IPR000551">
    <property type="entry name" value="MerR-type_HTH_dom"/>
</dbReference>
<dbReference type="NCBIfam" id="TIGR01950">
    <property type="entry name" value="SoxR"/>
    <property type="match status" value="1"/>
</dbReference>
<evidence type="ECO:0000256" key="2">
    <source>
        <dbReference type="ARBA" id="ARBA00022714"/>
    </source>
</evidence>
<dbReference type="PRINTS" id="PR00040">
    <property type="entry name" value="HTHMERR"/>
</dbReference>
<dbReference type="GO" id="GO:0006979">
    <property type="term" value="P:response to oxidative stress"/>
    <property type="evidence" value="ECO:0007669"/>
    <property type="project" value="InterPro"/>
</dbReference>
<dbReference type="Pfam" id="PF09278">
    <property type="entry name" value="MerR-DNA-bind"/>
    <property type="match status" value="1"/>
</dbReference>
<dbReference type="AlphaFoldDB" id="A0A0H3YVJ6"/>
<dbReference type="EMBL" id="JAOCDG010000012">
    <property type="protein sequence ID" value="MDH0688154.1"/>
    <property type="molecule type" value="Genomic_DNA"/>
</dbReference>
<evidence type="ECO:0000256" key="5">
    <source>
        <dbReference type="ARBA" id="ARBA00023014"/>
    </source>
</evidence>
<reference evidence="12" key="2">
    <citation type="submission" date="2022-09" db="EMBL/GenBank/DDBJ databases">
        <title>Intensive care unit water sources are persistently colonized with multi-drug resistant bacteria and are the site of extensive horizontal gene transfer of antibiotic resistance genes.</title>
        <authorList>
            <person name="Diorio-Toth L."/>
        </authorList>
    </citation>
    <scope>NUCLEOTIDE SEQUENCE</scope>
    <source>
        <strain evidence="12">GD03864</strain>
    </source>
</reference>
<dbReference type="PROSITE" id="PS50937">
    <property type="entry name" value="HTH_MERR_2"/>
    <property type="match status" value="1"/>
</dbReference>
<evidence type="ECO:0000256" key="6">
    <source>
        <dbReference type="ARBA" id="ARBA00023015"/>
    </source>
</evidence>
<dbReference type="InterPro" id="IPR047057">
    <property type="entry name" value="MerR_fam"/>
</dbReference>
<dbReference type="SUPFAM" id="SSF46955">
    <property type="entry name" value="Putative DNA-binding domain"/>
    <property type="match status" value="1"/>
</dbReference>